<keyword evidence="3" id="KW-1185">Reference proteome</keyword>
<accession>A0A1I4R595</accession>
<dbReference type="OrthoDB" id="125868at2157"/>
<protein>
    <submittedName>
        <fullName evidence="2">Uncharacterized protein</fullName>
    </submittedName>
</protein>
<name>A0A1I4R595_9EURY</name>
<evidence type="ECO:0000313" key="2">
    <source>
        <dbReference type="EMBL" id="SFM47472.1"/>
    </source>
</evidence>
<dbReference type="RefSeq" id="WP_091935153.1">
    <property type="nucleotide sequence ID" value="NZ_FOUJ01000002.1"/>
</dbReference>
<feature type="transmembrane region" description="Helical" evidence="1">
    <location>
        <begin position="9"/>
        <end position="28"/>
    </location>
</feature>
<feature type="transmembrane region" description="Helical" evidence="1">
    <location>
        <begin position="73"/>
        <end position="94"/>
    </location>
</feature>
<dbReference type="EMBL" id="FOUJ01000002">
    <property type="protein sequence ID" value="SFM47472.1"/>
    <property type="molecule type" value="Genomic_DNA"/>
</dbReference>
<sequence length="95" mass="10238">MQEKRYPKGHFIAIGMLIGLPLGIPIGIAMGIMAIGPAIGLALGLGIGTYLEKKHNPNPLPMTPEEEDQRRKILAVLAGVFLLGILMFIALFMIT</sequence>
<proteinExistence type="predicted"/>
<organism evidence="2 3">
    <name type="scientific">Methanolobus profundi</name>
    <dbReference type="NCBI Taxonomy" id="487685"/>
    <lineage>
        <taxon>Archaea</taxon>
        <taxon>Methanobacteriati</taxon>
        <taxon>Methanobacteriota</taxon>
        <taxon>Stenosarchaea group</taxon>
        <taxon>Methanomicrobia</taxon>
        <taxon>Methanosarcinales</taxon>
        <taxon>Methanosarcinaceae</taxon>
        <taxon>Methanolobus</taxon>
    </lineage>
</organism>
<keyword evidence="1" id="KW-0812">Transmembrane</keyword>
<dbReference type="Proteomes" id="UP000198535">
    <property type="component" value="Unassembled WGS sequence"/>
</dbReference>
<keyword evidence="1" id="KW-1133">Transmembrane helix</keyword>
<reference evidence="3" key="1">
    <citation type="submission" date="2016-10" db="EMBL/GenBank/DDBJ databases">
        <authorList>
            <person name="Varghese N."/>
            <person name="Submissions S."/>
        </authorList>
    </citation>
    <scope>NUCLEOTIDE SEQUENCE [LARGE SCALE GENOMIC DNA]</scope>
    <source>
        <strain evidence="3">Mob M</strain>
    </source>
</reference>
<evidence type="ECO:0000313" key="3">
    <source>
        <dbReference type="Proteomes" id="UP000198535"/>
    </source>
</evidence>
<feature type="transmembrane region" description="Helical" evidence="1">
    <location>
        <begin position="34"/>
        <end position="52"/>
    </location>
</feature>
<evidence type="ECO:0000256" key="1">
    <source>
        <dbReference type="SAM" id="Phobius"/>
    </source>
</evidence>
<keyword evidence="1" id="KW-0472">Membrane</keyword>
<gene>
    <name evidence="2" type="ORF">SAMN04488696_1372</name>
</gene>
<dbReference type="AlphaFoldDB" id="A0A1I4R595"/>